<accession>A0A833MXM1</accession>
<name>A0A833MXM1_9HYPH</name>
<gene>
    <name evidence="2" type="ORF">F8B43_1868</name>
</gene>
<protein>
    <submittedName>
        <fullName evidence="2">Uncharacterized protein</fullName>
    </submittedName>
</protein>
<feature type="region of interest" description="Disordered" evidence="1">
    <location>
        <begin position="40"/>
        <end position="66"/>
    </location>
</feature>
<dbReference type="Proteomes" id="UP000469949">
    <property type="component" value="Unassembled WGS sequence"/>
</dbReference>
<proteinExistence type="predicted"/>
<evidence type="ECO:0000313" key="2">
    <source>
        <dbReference type="EMBL" id="KAB7785367.1"/>
    </source>
</evidence>
<evidence type="ECO:0000313" key="3">
    <source>
        <dbReference type="Proteomes" id="UP000469949"/>
    </source>
</evidence>
<dbReference type="RefSeq" id="WP_152276772.1">
    <property type="nucleotide sequence ID" value="NZ_WEKV01000009.1"/>
</dbReference>
<dbReference type="EMBL" id="WEKV01000009">
    <property type="protein sequence ID" value="KAB7785367.1"/>
    <property type="molecule type" value="Genomic_DNA"/>
</dbReference>
<sequence length="66" mass="6894">MTNRVRIRAVATDQARMVVIEAEGSGHAVEALVTAALGFVGGGPGERGPAPQPALAPPKKPRRRRP</sequence>
<dbReference type="AlphaFoldDB" id="A0A833MXM1"/>
<reference evidence="2 3" key="1">
    <citation type="submission" date="2019-10" db="EMBL/GenBank/DDBJ databases">
        <title>Draft Genome Sequence of the Caffeine Degrading Methylotroph Methylorubrum populi PINKEL.</title>
        <authorList>
            <person name="Dawson S.C."/>
            <person name="Zhang X."/>
            <person name="Wright M.E."/>
            <person name="Sharma G."/>
            <person name="Langner J.T."/>
            <person name="Ditty J.L."/>
            <person name="Subuyuj G.A."/>
        </authorList>
    </citation>
    <scope>NUCLEOTIDE SEQUENCE [LARGE SCALE GENOMIC DNA]</scope>
    <source>
        <strain evidence="2 3">Pinkel</strain>
    </source>
</reference>
<organism evidence="2 3">
    <name type="scientific">Methylorubrum populi</name>
    <dbReference type="NCBI Taxonomy" id="223967"/>
    <lineage>
        <taxon>Bacteria</taxon>
        <taxon>Pseudomonadati</taxon>
        <taxon>Pseudomonadota</taxon>
        <taxon>Alphaproteobacteria</taxon>
        <taxon>Hyphomicrobiales</taxon>
        <taxon>Methylobacteriaceae</taxon>
        <taxon>Methylorubrum</taxon>
    </lineage>
</organism>
<comment type="caution">
    <text evidence="2">The sequence shown here is derived from an EMBL/GenBank/DDBJ whole genome shotgun (WGS) entry which is preliminary data.</text>
</comment>
<evidence type="ECO:0000256" key="1">
    <source>
        <dbReference type="SAM" id="MobiDB-lite"/>
    </source>
</evidence>